<keyword evidence="2" id="KW-1185">Reference proteome</keyword>
<dbReference type="KEGG" id="pfla:Pflav_016460"/>
<sequence length="99" mass="10067">MKTVARAATPTQSPLLDEYCAGTCAFVAASTGANRSLLETSDIAGEFSVMNTSAGDAAPSAAIWLASSKSLPLRTSTLMPVLAVKPSAQACPTSSCWAL</sequence>
<accession>A0A6F8XN42</accession>
<reference evidence="1 2" key="2">
    <citation type="submission" date="2020-03" db="EMBL/GenBank/DDBJ databases">
        <authorList>
            <person name="Ichikawa N."/>
            <person name="Kimura A."/>
            <person name="Kitahashi Y."/>
            <person name="Uohara A."/>
        </authorList>
    </citation>
    <scope>NUCLEOTIDE SEQUENCE [LARGE SCALE GENOMIC DNA]</scope>
    <source>
        <strain evidence="1 2">NBRC 107702</strain>
    </source>
</reference>
<gene>
    <name evidence="1" type="ORF">Pflav_016460</name>
</gene>
<reference evidence="1 2" key="1">
    <citation type="submission" date="2020-03" db="EMBL/GenBank/DDBJ databases">
        <title>Whole genome shotgun sequence of Phytohabitans flavus NBRC 107702.</title>
        <authorList>
            <person name="Komaki H."/>
            <person name="Tamura T."/>
        </authorList>
    </citation>
    <scope>NUCLEOTIDE SEQUENCE [LARGE SCALE GENOMIC DNA]</scope>
    <source>
        <strain evidence="1 2">NBRC 107702</strain>
    </source>
</reference>
<evidence type="ECO:0000313" key="1">
    <source>
        <dbReference type="EMBL" id="BCB75236.1"/>
    </source>
</evidence>
<dbReference type="EMBL" id="AP022870">
    <property type="protein sequence ID" value="BCB75236.1"/>
    <property type="molecule type" value="Genomic_DNA"/>
</dbReference>
<evidence type="ECO:0000313" key="2">
    <source>
        <dbReference type="Proteomes" id="UP000502508"/>
    </source>
</evidence>
<protein>
    <submittedName>
        <fullName evidence="1">Uncharacterized protein</fullName>
    </submittedName>
</protein>
<dbReference type="AlphaFoldDB" id="A0A6F8XN42"/>
<dbReference type="Proteomes" id="UP000502508">
    <property type="component" value="Chromosome"/>
</dbReference>
<organism evidence="1 2">
    <name type="scientific">Phytohabitans flavus</name>
    <dbReference type="NCBI Taxonomy" id="1076124"/>
    <lineage>
        <taxon>Bacteria</taxon>
        <taxon>Bacillati</taxon>
        <taxon>Actinomycetota</taxon>
        <taxon>Actinomycetes</taxon>
        <taxon>Micromonosporales</taxon>
        <taxon>Micromonosporaceae</taxon>
    </lineage>
</organism>
<name>A0A6F8XN42_9ACTN</name>
<proteinExistence type="predicted"/>